<proteinExistence type="predicted"/>
<dbReference type="Proteomes" id="UP001055153">
    <property type="component" value="Unassembled WGS sequence"/>
</dbReference>
<dbReference type="EMBL" id="BPQQ01000045">
    <property type="protein sequence ID" value="GJE01954.1"/>
    <property type="molecule type" value="Genomic_DNA"/>
</dbReference>
<reference evidence="2" key="2">
    <citation type="submission" date="2021-08" db="EMBL/GenBank/DDBJ databases">
        <authorList>
            <person name="Tani A."/>
            <person name="Ola A."/>
            <person name="Ogura Y."/>
            <person name="Katsura K."/>
            <person name="Hayashi T."/>
        </authorList>
    </citation>
    <scope>NUCLEOTIDE SEQUENCE</scope>
    <source>
        <strain evidence="2">DSM 17168</strain>
    </source>
</reference>
<accession>A0ABQ4SHC6</accession>
<sequence length="70" mass="7776">MTHSGQWQRTLDAILTLTDEIARLAPDCADRALTIARLVRDLDPGTGPERERLDEDGEMEPEVGPLHPGR</sequence>
<protein>
    <submittedName>
        <fullName evidence="2">Uncharacterized protein</fullName>
    </submittedName>
</protein>
<evidence type="ECO:0000313" key="2">
    <source>
        <dbReference type="EMBL" id="GJE01954.1"/>
    </source>
</evidence>
<feature type="compositionally biased region" description="Basic and acidic residues" evidence="1">
    <location>
        <begin position="42"/>
        <end position="53"/>
    </location>
</feature>
<keyword evidence="3" id="KW-1185">Reference proteome</keyword>
<reference evidence="2" key="1">
    <citation type="journal article" date="2021" name="Front. Microbiol.">
        <title>Comprehensive Comparative Genomics and Phenotyping of Methylobacterium Species.</title>
        <authorList>
            <person name="Alessa O."/>
            <person name="Ogura Y."/>
            <person name="Fujitani Y."/>
            <person name="Takami H."/>
            <person name="Hayashi T."/>
            <person name="Sahin N."/>
            <person name="Tani A."/>
        </authorList>
    </citation>
    <scope>NUCLEOTIDE SEQUENCE</scope>
    <source>
        <strain evidence="2">DSM 17168</strain>
    </source>
</reference>
<dbReference type="RefSeq" id="WP_238237225.1">
    <property type="nucleotide sequence ID" value="NZ_BPQQ01000045.1"/>
</dbReference>
<evidence type="ECO:0000256" key="1">
    <source>
        <dbReference type="SAM" id="MobiDB-lite"/>
    </source>
</evidence>
<comment type="caution">
    <text evidence="2">The sequence shown here is derived from an EMBL/GenBank/DDBJ whole genome shotgun (WGS) entry which is preliminary data.</text>
</comment>
<evidence type="ECO:0000313" key="3">
    <source>
        <dbReference type="Proteomes" id="UP001055153"/>
    </source>
</evidence>
<feature type="region of interest" description="Disordered" evidence="1">
    <location>
        <begin position="42"/>
        <end position="70"/>
    </location>
</feature>
<gene>
    <name evidence="2" type="ORF">GMJLKIPL_3897</name>
</gene>
<name>A0ABQ4SHC6_9HYPH</name>
<organism evidence="2 3">
    <name type="scientific">Methylobacterium isbiliense</name>
    <dbReference type="NCBI Taxonomy" id="315478"/>
    <lineage>
        <taxon>Bacteria</taxon>
        <taxon>Pseudomonadati</taxon>
        <taxon>Pseudomonadota</taxon>
        <taxon>Alphaproteobacteria</taxon>
        <taxon>Hyphomicrobiales</taxon>
        <taxon>Methylobacteriaceae</taxon>
        <taxon>Methylobacterium</taxon>
    </lineage>
</organism>